<keyword evidence="3" id="KW-1185">Reference proteome</keyword>
<dbReference type="InterPro" id="IPR025420">
    <property type="entry name" value="DUF4143"/>
</dbReference>
<dbReference type="STRING" id="55758.MBFIL_07930"/>
<comment type="caution">
    <text evidence="2">The sequence shown here is derived from an EMBL/GenBank/DDBJ whole genome shotgun (WGS) entry which is preliminary data.</text>
</comment>
<dbReference type="AlphaFoldDB" id="A0A166CT91"/>
<sequence>MTPESLLYDLNTFGFIFENLCIRDLTVYSSSVDGKISYYRDRYGLEADCVLHLKDGRYALIEFKLGSSEIEKGAKNLIKLDTLRSLSIIKIKVYDCWIWF</sequence>
<name>A0A166CT91_9EURY</name>
<evidence type="ECO:0000313" key="3">
    <source>
        <dbReference type="Proteomes" id="UP000077066"/>
    </source>
</evidence>
<evidence type="ECO:0000259" key="1">
    <source>
        <dbReference type="Pfam" id="PF13635"/>
    </source>
</evidence>
<reference evidence="2 3" key="1">
    <citation type="submission" date="2016-04" db="EMBL/GenBank/DDBJ databases">
        <title>Genome sequence of Methanobrevibacter filiformis DSM 11501.</title>
        <authorList>
            <person name="Poehlein A."/>
            <person name="Seedorf H."/>
            <person name="Daniel R."/>
        </authorList>
    </citation>
    <scope>NUCLEOTIDE SEQUENCE [LARGE SCALE GENOMIC DNA]</scope>
    <source>
        <strain evidence="2 3">DSM 11501</strain>
    </source>
</reference>
<dbReference type="Pfam" id="PF13635">
    <property type="entry name" value="DUF4143"/>
    <property type="match status" value="1"/>
</dbReference>
<dbReference type="PATRIC" id="fig|55758.3.peg.887"/>
<protein>
    <recommendedName>
        <fullName evidence="1">DUF4143 domain-containing protein</fullName>
    </recommendedName>
</protein>
<dbReference type="Proteomes" id="UP000077066">
    <property type="component" value="Unassembled WGS sequence"/>
</dbReference>
<dbReference type="EMBL" id="LWMT01000124">
    <property type="protein sequence ID" value="KZX14839.1"/>
    <property type="molecule type" value="Genomic_DNA"/>
</dbReference>
<feature type="domain" description="DUF4143" evidence="1">
    <location>
        <begin position="3"/>
        <end position="65"/>
    </location>
</feature>
<accession>A0A166CT91</accession>
<evidence type="ECO:0000313" key="2">
    <source>
        <dbReference type="EMBL" id="KZX14839.1"/>
    </source>
</evidence>
<proteinExistence type="predicted"/>
<gene>
    <name evidence="2" type="ORF">MBFIL_07930</name>
</gene>
<organism evidence="2 3">
    <name type="scientific">Methanobrevibacter filiformis</name>
    <dbReference type="NCBI Taxonomy" id="55758"/>
    <lineage>
        <taxon>Archaea</taxon>
        <taxon>Methanobacteriati</taxon>
        <taxon>Methanobacteriota</taxon>
        <taxon>Methanomada group</taxon>
        <taxon>Methanobacteria</taxon>
        <taxon>Methanobacteriales</taxon>
        <taxon>Methanobacteriaceae</taxon>
        <taxon>Methanobrevibacter</taxon>
    </lineage>
</organism>